<dbReference type="PANTHER" id="PTHR15574:SF38">
    <property type="entry name" value="OS06G0724500 PROTEIN"/>
    <property type="match status" value="1"/>
</dbReference>
<feature type="region of interest" description="Disordered" evidence="4">
    <location>
        <begin position="420"/>
        <end position="483"/>
    </location>
</feature>
<dbReference type="SUPFAM" id="SSF50978">
    <property type="entry name" value="WD40 repeat-like"/>
    <property type="match status" value="1"/>
</dbReference>
<protein>
    <submittedName>
        <fullName evidence="5">Uncharacterized protein</fullName>
    </submittedName>
</protein>
<dbReference type="PROSITE" id="PS50082">
    <property type="entry name" value="WD_REPEATS_2"/>
    <property type="match status" value="1"/>
</dbReference>
<name>A0AAD5ZCZ9_9POAL</name>
<accession>A0AAD5ZCZ9</accession>
<comment type="caution">
    <text evidence="5">The sequence shown here is derived from an EMBL/GenBank/DDBJ whole genome shotgun (WGS) entry which is preliminary data.</text>
</comment>
<dbReference type="Pfam" id="PF00400">
    <property type="entry name" value="WD40"/>
    <property type="match status" value="3"/>
</dbReference>
<dbReference type="EMBL" id="JAMRDG010000002">
    <property type="protein sequence ID" value="KAJ3691286.1"/>
    <property type="molecule type" value="Genomic_DNA"/>
</dbReference>
<evidence type="ECO:0000256" key="2">
    <source>
        <dbReference type="ARBA" id="ARBA00022737"/>
    </source>
</evidence>
<evidence type="ECO:0000256" key="4">
    <source>
        <dbReference type="SAM" id="MobiDB-lite"/>
    </source>
</evidence>
<keyword evidence="2" id="KW-0677">Repeat</keyword>
<gene>
    <name evidence="5" type="ORF">LUZ61_020450</name>
</gene>
<dbReference type="AlphaFoldDB" id="A0AAD5ZCZ9"/>
<dbReference type="Gene3D" id="2.130.10.10">
    <property type="entry name" value="YVTN repeat-like/Quinoprotein amine dehydrogenase"/>
    <property type="match status" value="1"/>
</dbReference>
<sequence length="483" mass="53340">MIGVSQRKNTSGYIVNLWRREVGSIAPRTFADSVCASEGIYKSLGIERKLKEHRGCVNTLCFNSDGNILLSGSDDQKIILWDWQIGSSKCSLHTGHTKNIFHVQFMPWSNDTSIITCSADGQVRHIHMLERATIRVLGEQLGPVNRMAIEPGSANTFYTCSEAGLVTHFDLRTNEPTVLLSVTDPSLFVVELYDIAIDPTNPNLVAVAGSDESARIYDIRKWGGDNNLSPSNGLVGCLTPIQSSNSKSYGITGLAYSNRGELLASHSWGDIYLFPRDHVLFKSNSSLDDIEMSEPKIFRGHTNKRTIKGVYFLGPGCEYVASGSDSGHVFIWRKRDAELLRALKGDRFVVNCIEPHPLVPSLATSGIENDVKIWAPQSFEREDSKIEVDMADECVNALSSEDEYSSLYFSLTASEDDSLYASEDDYDDDDNSDVNDDGDDIDVDSKDDDDGDDIDVDSKDDDDDDDDSRDGGGEGDFISEDEL</sequence>
<reference evidence="5 6" key="1">
    <citation type="journal article" date="2022" name="Cell">
        <title>Repeat-based holocentromeres influence genome architecture and karyotype evolution.</title>
        <authorList>
            <person name="Hofstatter P.G."/>
            <person name="Thangavel G."/>
            <person name="Lux T."/>
            <person name="Neumann P."/>
            <person name="Vondrak T."/>
            <person name="Novak P."/>
            <person name="Zhang M."/>
            <person name="Costa L."/>
            <person name="Castellani M."/>
            <person name="Scott A."/>
            <person name="Toegelov H."/>
            <person name="Fuchs J."/>
            <person name="Mata-Sucre Y."/>
            <person name="Dias Y."/>
            <person name="Vanzela A.L.L."/>
            <person name="Huettel B."/>
            <person name="Almeida C.C.S."/>
            <person name="Simkova H."/>
            <person name="Souza G."/>
            <person name="Pedrosa-Harand A."/>
            <person name="Macas J."/>
            <person name="Mayer K.F.X."/>
            <person name="Houben A."/>
            <person name="Marques A."/>
        </authorList>
    </citation>
    <scope>NUCLEOTIDE SEQUENCE [LARGE SCALE GENOMIC DNA]</scope>
    <source>
        <strain evidence="5">RhyTen1mFocal</strain>
    </source>
</reference>
<evidence type="ECO:0000256" key="1">
    <source>
        <dbReference type="ARBA" id="ARBA00022574"/>
    </source>
</evidence>
<dbReference type="InterPro" id="IPR036322">
    <property type="entry name" value="WD40_repeat_dom_sf"/>
</dbReference>
<feature type="compositionally biased region" description="Acidic residues" evidence="4">
    <location>
        <begin position="420"/>
        <end position="468"/>
    </location>
</feature>
<dbReference type="InterPro" id="IPR045151">
    <property type="entry name" value="DCAF8"/>
</dbReference>
<dbReference type="InterPro" id="IPR015943">
    <property type="entry name" value="WD40/YVTN_repeat-like_dom_sf"/>
</dbReference>
<keyword evidence="6" id="KW-1185">Reference proteome</keyword>
<organism evidence="5 6">
    <name type="scientific">Rhynchospora tenuis</name>
    <dbReference type="NCBI Taxonomy" id="198213"/>
    <lineage>
        <taxon>Eukaryota</taxon>
        <taxon>Viridiplantae</taxon>
        <taxon>Streptophyta</taxon>
        <taxon>Embryophyta</taxon>
        <taxon>Tracheophyta</taxon>
        <taxon>Spermatophyta</taxon>
        <taxon>Magnoliopsida</taxon>
        <taxon>Liliopsida</taxon>
        <taxon>Poales</taxon>
        <taxon>Cyperaceae</taxon>
        <taxon>Cyperoideae</taxon>
        <taxon>Rhynchosporeae</taxon>
        <taxon>Rhynchospora</taxon>
    </lineage>
</organism>
<evidence type="ECO:0000313" key="5">
    <source>
        <dbReference type="EMBL" id="KAJ3691286.1"/>
    </source>
</evidence>
<dbReference type="Proteomes" id="UP001210211">
    <property type="component" value="Unassembled WGS sequence"/>
</dbReference>
<dbReference type="GO" id="GO:0080008">
    <property type="term" value="C:Cul4-RING E3 ubiquitin ligase complex"/>
    <property type="evidence" value="ECO:0007669"/>
    <property type="project" value="TreeGrafter"/>
</dbReference>
<dbReference type="GO" id="GO:0005737">
    <property type="term" value="C:cytoplasm"/>
    <property type="evidence" value="ECO:0007669"/>
    <property type="project" value="TreeGrafter"/>
</dbReference>
<dbReference type="PANTHER" id="PTHR15574">
    <property type="entry name" value="WD REPEAT DOMAIN-CONTAINING FAMILY"/>
    <property type="match status" value="1"/>
</dbReference>
<dbReference type="SMART" id="SM00320">
    <property type="entry name" value="WD40"/>
    <property type="match status" value="6"/>
</dbReference>
<feature type="repeat" description="WD" evidence="3">
    <location>
        <begin position="50"/>
        <end position="82"/>
    </location>
</feature>
<dbReference type="PROSITE" id="PS50294">
    <property type="entry name" value="WD_REPEATS_REGION"/>
    <property type="match status" value="1"/>
</dbReference>
<keyword evidence="1 3" id="KW-0853">WD repeat</keyword>
<evidence type="ECO:0000313" key="6">
    <source>
        <dbReference type="Proteomes" id="UP001210211"/>
    </source>
</evidence>
<evidence type="ECO:0000256" key="3">
    <source>
        <dbReference type="PROSITE-ProRule" id="PRU00221"/>
    </source>
</evidence>
<dbReference type="InterPro" id="IPR001680">
    <property type="entry name" value="WD40_rpt"/>
</dbReference>
<proteinExistence type="predicted"/>